<evidence type="ECO:0000313" key="5">
    <source>
        <dbReference type="Proteomes" id="UP001228044"/>
    </source>
</evidence>
<dbReference type="Pfam" id="PF00571">
    <property type="entry name" value="CBS"/>
    <property type="match status" value="2"/>
</dbReference>
<protein>
    <submittedName>
        <fullName evidence="4">CBS domain-containing protein</fullName>
    </submittedName>
</protein>
<sequence length="153" mass="16138">MADIAEIMSSAVRVIGPEASIGEAARLMRDLDVGALPVCADKKLLGMVTDRDITVRGVAEGLGPETACVSDVMTGAALFCTADQDSEEVLRLMAQHQLRRLPVVNIDKELVGIVSIADLALRQSGPVDEAVRSISEPATQPAGMQAAVREREG</sequence>
<evidence type="ECO:0000313" key="4">
    <source>
        <dbReference type="EMBL" id="MDN3923307.1"/>
    </source>
</evidence>
<dbReference type="PANTHER" id="PTHR43080:SF2">
    <property type="entry name" value="CBS DOMAIN-CONTAINING PROTEIN"/>
    <property type="match status" value="1"/>
</dbReference>
<dbReference type="CDD" id="cd04622">
    <property type="entry name" value="CBS_pair_HRP1_like"/>
    <property type="match status" value="1"/>
</dbReference>
<feature type="domain" description="CBS" evidence="3">
    <location>
        <begin position="73"/>
        <end position="129"/>
    </location>
</feature>
<name>A0ABT8E0G2_9BURK</name>
<dbReference type="EMBL" id="JAUHHC010000012">
    <property type="protein sequence ID" value="MDN3923307.1"/>
    <property type="molecule type" value="Genomic_DNA"/>
</dbReference>
<evidence type="ECO:0000259" key="3">
    <source>
        <dbReference type="PROSITE" id="PS51371"/>
    </source>
</evidence>
<dbReference type="SUPFAM" id="SSF54631">
    <property type="entry name" value="CBS-domain pair"/>
    <property type="match status" value="1"/>
</dbReference>
<dbReference type="RefSeq" id="WP_290361609.1">
    <property type="nucleotide sequence ID" value="NZ_JAUHHC010000012.1"/>
</dbReference>
<dbReference type="InterPro" id="IPR051257">
    <property type="entry name" value="Diverse_CBS-Domain"/>
</dbReference>
<organism evidence="4 5">
    <name type="scientific">Roseateles violae</name>
    <dbReference type="NCBI Taxonomy" id="3058042"/>
    <lineage>
        <taxon>Bacteria</taxon>
        <taxon>Pseudomonadati</taxon>
        <taxon>Pseudomonadota</taxon>
        <taxon>Betaproteobacteria</taxon>
        <taxon>Burkholderiales</taxon>
        <taxon>Sphaerotilaceae</taxon>
        <taxon>Roseateles</taxon>
    </lineage>
</organism>
<keyword evidence="5" id="KW-1185">Reference proteome</keyword>
<dbReference type="InterPro" id="IPR046342">
    <property type="entry name" value="CBS_dom_sf"/>
</dbReference>
<evidence type="ECO:0000256" key="2">
    <source>
        <dbReference type="PROSITE-ProRule" id="PRU00703"/>
    </source>
</evidence>
<evidence type="ECO:0000256" key="1">
    <source>
        <dbReference type="ARBA" id="ARBA00023122"/>
    </source>
</evidence>
<dbReference type="Proteomes" id="UP001228044">
    <property type="component" value="Unassembled WGS sequence"/>
</dbReference>
<gene>
    <name evidence="4" type="ORF">QWJ38_23780</name>
</gene>
<accession>A0ABT8E0G2</accession>
<comment type="caution">
    <text evidence="4">The sequence shown here is derived from an EMBL/GenBank/DDBJ whole genome shotgun (WGS) entry which is preliminary data.</text>
</comment>
<dbReference type="InterPro" id="IPR000644">
    <property type="entry name" value="CBS_dom"/>
</dbReference>
<dbReference type="Gene3D" id="3.10.580.10">
    <property type="entry name" value="CBS-domain"/>
    <property type="match status" value="1"/>
</dbReference>
<reference evidence="4 5" key="1">
    <citation type="submission" date="2023-06" db="EMBL/GenBank/DDBJ databases">
        <title>Pelomonas sp. PFR6 16S ribosomal RNA gene Genome sequencing and assembly.</title>
        <authorList>
            <person name="Woo H."/>
        </authorList>
    </citation>
    <scope>NUCLEOTIDE SEQUENCE [LARGE SCALE GENOMIC DNA]</scope>
    <source>
        <strain evidence="4 5">PFR6</strain>
    </source>
</reference>
<feature type="domain" description="CBS" evidence="3">
    <location>
        <begin position="8"/>
        <end position="65"/>
    </location>
</feature>
<proteinExistence type="predicted"/>
<keyword evidence="1 2" id="KW-0129">CBS domain</keyword>
<dbReference type="PANTHER" id="PTHR43080">
    <property type="entry name" value="CBS DOMAIN-CONTAINING PROTEIN CBSX3, MITOCHONDRIAL"/>
    <property type="match status" value="1"/>
</dbReference>
<dbReference type="PROSITE" id="PS51371">
    <property type="entry name" value="CBS"/>
    <property type="match status" value="2"/>
</dbReference>
<dbReference type="SMART" id="SM00116">
    <property type="entry name" value="CBS"/>
    <property type="match status" value="2"/>
</dbReference>